<accession>A0AA86N3I7</accession>
<proteinExistence type="predicted"/>
<evidence type="ECO:0000313" key="1">
    <source>
        <dbReference type="EMBL" id="CAI4034034.1"/>
    </source>
</evidence>
<keyword evidence="2" id="KW-1185">Reference proteome</keyword>
<gene>
    <name evidence="1" type="ORF">DNFV4_04476</name>
</gene>
<dbReference type="AlphaFoldDB" id="A0AA86N3I7"/>
<reference evidence="1" key="1">
    <citation type="submission" date="2022-10" db="EMBL/GenBank/DDBJ databases">
        <authorList>
            <person name="Koch H."/>
        </authorList>
    </citation>
    <scope>NUCLEOTIDE SEQUENCE</scope>
    <source>
        <strain evidence="1">DNF</strain>
    </source>
</reference>
<protein>
    <submittedName>
        <fullName evidence="1">Uncharacterized protein</fullName>
    </submittedName>
</protein>
<evidence type="ECO:0000313" key="2">
    <source>
        <dbReference type="Proteomes" id="UP001179121"/>
    </source>
</evidence>
<dbReference type="KEGG" id="nti:DNFV4_04476"/>
<dbReference type="EMBL" id="OX365700">
    <property type="protein sequence ID" value="CAI4034034.1"/>
    <property type="molecule type" value="Genomic_DNA"/>
</dbReference>
<sequence length="32" mass="3941">MHYGFTDEELDFIINYDIKHRMGQYTDSEDEK</sequence>
<dbReference type="Proteomes" id="UP001179121">
    <property type="component" value="Chromosome"/>
</dbReference>
<organism evidence="1 2">
    <name type="scientific">Nitrospira tepida</name>
    <dbReference type="NCBI Taxonomy" id="2973512"/>
    <lineage>
        <taxon>Bacteria</taxon>
        <taxon>Pseudomonadati</taxon>
        <taxon>Nitrospirota</taxon>
        <taxon>Nitrospiria</taxon>
        <taxon>Nitrospirales</taxon>
        <taxon>Nitrospiraceae</taxon>
        <taxon>Nitrospira</taxon>
    </lineage>
</organism>
<name>A0AA86N3I7_9BACT</name>